<evidence type="ECO:0000313" key="1">
    <source>
        <dbReference type="EMBL" id="PWK12830.1"/>
    </source>
</evidence>
<organism evidence="1 2">
    <name type="scientific">Tumebacillus permanentifrigoris</name>
    <dbReference type="NCBI Taxonomy" id="378543"/>
    <lineage>
        <taxon>Bacteria</taxon>
        <taxon>Bacillati</taxon>
        <taxon>Bacillota</taxon>
        <taxon>Bacilli</taxon>
        <taxon>Bacillales</taxon>
        <taxon>Alicyclobacillaceae</taxon>
        <taxon>Tumebacillus</taxon>
    </lineage>
</organism>
<gene>
    <name evidence="1" type="ORF">C7459_109192</name>
</gene>
<dbReference type="EMBL" id="QGGL01000009">
    <property type="protein sequence ID" value="PWK12830.1"/>
    <property type="molecule type" value="Genomic_DNA"/>
</dbReference>
<protein>
    <recommendedName>
        <fullName evidence="3">MecA-like transpeptidase family protein</fullName>
    </recommendedName>
</protein>
<dbReference type="Proteomes" id="UP000245634">
    <property type="component" value="Unassembled WGS sequence"/>
</dbReference>
<evidence type="ECO:0000313" key="2">
    <source>
        <dbReference type="Proteomes" id="UP000245634"/>
    </source>
</evidence>
<dbReference type="OrthoDB" id="2991766at2"/>
<reference evidence="1 2" key="1">
    <citation type="submission" date="2018-05" db="EMBL/GenBank/DDBJ databases">
        <title>Genomic Encyclopedia of Type Strains, Phase IV (KMG-IV): sequencing the most valuable type-strain genomes for metagenomic binning, comparative biology and taxonomic classification.</title>
        <authorList>
            <person name="Goeker M."/>
        </authorList>
    </citation>
    <scope>NUCLEOTIDE SEQUENCE [LARGE SCALE GENOMIC DNA]</scope>
    <source>
        <strain evidence="1 2">DSM 18773</strain>
    </source>
</reference>
<proteinExistence type="predicted"/>
<name>A0A316D8N0_9BACL</name>
<dbReference type="AlphaFoldDB" id="A0A316D8N0"/>
<sequence>MKRSQKILSAVGLAGILAVGLAWGGSVYASQEELKSAKKAAQEYVVAFEQHDVDAMIKYIKDARVKNNTELRASFEEFVKHDKEDDTKLKLVDVVPVSDGVFEAKFEEKSKRYNSVQFSLPIVNENNQWKIYVDGNQVVNTQN</sequence>
<keyword evidence="2" id="KW-1185">Reference proteome</keyword>
<accession>A0A316D8N0</accession>
<dbReference type="RefSeq" id="WP_109689563.1">
    <property type="nucleotide sequence ID" value="NZ_QGGL01000009.1"/>
</dbReference>
<evidence type="ECO:0008006" key="3">
    <source>
        <dbReference type="Google" id="ProtNLM"/>
    </source>
</evidence>
<comment type="caution">
    <text evidence="1">The sequence shown here is derived from an EMBL/GenBank/DDBJ whole genome shotgun (WGS) entry which is preliminary data.</text>
</comment>